<evidence type="ECO:0000256" key="1">
    <source>
        <dbReference type="ARBA" id="ARBA00022723"/>
    </source>
</evidence>
<dbReference type="InterPro" id="IPR036864">
    <property type="entry name" value="Zn2-C6_fun-type_DNA-bd_sf"/>
</dbReference>
<dbReference type="PROSITE" id="PS50048">
    <property type="entry name" value="ZN2_CY6_FUNGAL_2"/>
    <property type="match status" value="1"/>
</dbReference>
<dbReference type="Gene3D" id="4.10.240.10">
    <property type="entry name" value="Zn(2)-C6 fungal-type DNA-binding domain"/>
    <property type="match status" value="1"/>
</dbReference>
<feature type="compositionally biased region" description="Low complexity" evidence="3">
    <location>
        <begin position="104"/>
        <end position="114"/>
    </location>
</feature>
<evidence type="ECO:0000313" key="5">
    <source>
        <dbReference type="EMBL" id="KAJ7718356.1"/>
    </source>
</evidence>
<organism evidence="5 6">
    <name type="scientific">Mycena maculata</name>
    <dbReference type="NCBI Taxonomy" id="230809"/>
    <lineage>
        <taxon>Eukaryota</taxon>
        <taxon>Fungi</taxon>
        <taxon>Dikarya</taxon>
        <taxon>Basidiomycota</taxon>
        <taxon>Agaricomycotina</taxon>
        <taxon>Agaricomycetes</taxon>
        <taxon>Agaricomycetidae</taxon>
        <taxon>Agaricales</taxon>
        <taxon>Marasmiineae</taxon>
        <taxon>Mycenaceae</taxon>
        <taxon>Mycena</taxon>
    </lineage>
</organism>
<evidence type="ECO:0000256" key="3">
    <source>
        <dbReference type="SAM" id="MobiDB-lite"/>
    </source>
</evidence>
<dbReference type="PANTHER" id="PTHR46910:SF38">
    <property type="entry name" value="ZN(2)-C6 FUNGAL-TYPE DOMAIN-CONTAINING PROTEIN"/>
    <property type="match status" value="1"/>
</dbReference>
<name>A0AAD7HF30_9AGAR</name>
<feature type="compositionally biased region" description="Basic and acidic residues" evidence="3">
    <location>
        <begin position="190"/>
        <end position="199"/>
    </location>
</feature>
<sequence>MSSNEEDPQGKKRRLDRACDTCRRRKSRCDGSQIPGERCSTCIATDFDCTYLEAPKKRTQIRSAYVKSLETRLEHAELLIRHLRAEVAAVHSKCICSRQDFPTGNSSNNDDNGNPSPPESAASLHILRKALRSLSAPPQPNADDFGHLEISRKFEKMAIGKTLPEQRFIGKSSNTNLIHAALDLKADVHRSGNGKRGEYNEGEDSGSEHGEGASLWTSRRLQFWTFKPWETRASRTVAYSFPPPDLAAHLIDLYFTHMNSYIPLLHRPTFQRGVDKGLHHEDDGFAVIVLLVCAVASRWSDDPRVLMAGRDGRAGKADSLACGWQWFDQIPLRRHQFGHATLNDLQYYCLSVQFLEGSSAPHGCWALLGVGIRLAQDVGAHRRKMQHETPSVERELWKRAFWILVYMDRTTSANLGRTCAINYDDFDLDFPIECDDEYWEHPTHPFQQPPGVPSRITFFNSLLRLNNILGLSLRVLYPLNKVKIMFSISDDWEEQVVAELDSALNSWHDDVPAHLRWDPARVDPLFFDQSVMLHCAYHHLQILIHRPFIPMVRKSAPTALPSLAICLSAARACANMVDIQRRRKGGVPVPANMTAVITSGLVLLLNMWSGKRTGLVPDPSREFANVNKCMEVIRLCEARWQCAGIIWDILSELASVGQLPLRNLDSTEMVGTGQGLDQQSTMGNVKQDVTSIWPQAIMLDPPTSDGAISDAQFHAPYTNVPQGSFASGIGGASMQALEAAPMEPSAFAQYPSLNTSMSEDPFANMTTDPTQAARELDEIMSLVDSDTIAMWTNVPNGLEVDDWGNYFSTFSEIMQG</sequence>
<dbReference type="AlphaFoldDB" id="A0AAD7HF30"/>
<feature type="domain" description="Zn(2)-C6 fungal-type" evidence="4">
    <location>
        <begin position="18"/>
        <end position="51"/>
    </location>
</feature>
<dbReference type="EMBL" id="JARJLG010000307">
    <property type="protein sequence ID" value="KAJ7718356.1"/>
    <property type="molecule type" value="Genomic_DNA"/>
</dbReference>
<reference evidence="5" key="1">
    <citation type="submission" date="2023-03" db="EMBL/GenBank/DDBJ databases">
        <title>Massive genome expansion in bonnet fungi (Mycena s.s.) driven by repeated elements and novel gene families across ecological guilds.</title>
        <authorList>
            <consortium name="Lawrence Berkeley National Laboratory"/>
            <person name="Harder C.B."/>
            <person name="Miyauchi S."/>
            <person name="Viragh M."/>
            <person name="Kuo A."/>
            <person name="Thoen E."/>
            <person name="Andreopoulos B."/>
            <person name="Lu D."/>
            <person name="Skrede I."/>
            <person name="Drula E."/>
            <person name="Henrissat B."/>
            <person name="Morin E."/>
            <person name="Kohler A."/>
            <person name="Barry K."/>
            <person name="LaButti K."/>
            <person name="Morin E."/>
            <person name="Salamov A."/>
            <person name="Lipzen A."/>
            <person name="Mereny Z."/>
            <person name="Hegedus B."/>
            <person name="Baldrian P."/>
            <person name="Stursova M."/>
            <person name="Weitz H."/>
            <person name="Taylor A."/>
            <person name="Grigoriev I.V."/>
            <person name="Nagy L.G."/>
            <person name="Martin F."/>
            <person name="Kauserud H."/>
        </authorList>
    </citation>
    <scope>NUCLEOTIDE SEQUENCE</scope>
    <source>
        <strain evidence="5">CBHHK188m</strain>
    </source>
</reference>
<gene>
    <name evidence="5" type="ORF">DFH07DRAFT_860306</name>
</gene>
<dbReference type="Pfam" id="PF04082">
    <property type="entry name" value="Fungal_trans"/>
    <property type="match status" value="1"/>
</dbReference>
<keyword evidence="1" id="KW-0479">Metal-binding</keyword>
<feature type="region of interest" description="Disordered" evidence="3">
    <location>
        <begin position="101"/>
        <end position="121"/>
    </location>
</feature>
<dbReference type="GO" id="GO:0008270">
    <property type="term" value="F:zinc ion binding"/>
    <property type="evidence" value="ECO:0007669"/>
    <property type="project" value="InterPro"/>
</dbReference>
<dbReference type="CDD" id="cd12148">
    <property type="entry name" value="fungal_TF_MHR"/>
    <property type="match status" value="1"/>
</dbReference>
<evidence type="ECO:0000313" key="6">
    <source>
        <dbReference type="Proteomes" id="UP001215280"/>
    </source>
</evidence>
<dbReference type="InterPro" id="IPR050987">
    <property type="entry name" value="AtrR-like"/>
</dbReference>
<evidence type="ECO:0000259" key="4">
    <source>
        <dbReference type="PROSITE" id="PS50048"/>
    </source>
</evidence>
<dbReference type="Pfam" id="PF00172">
    <property type="entry name" value="Zn_clus"/>
    <property type="match status" value="1"/>
</dbReference>
<proteinExistence type="predicted"/>
<dbReference type="InterPro" id="IPR007219">
    <property type="entry name" value="XnlR_reg_dom"/>
</dbReference>
<dbReference type="SMART" id="SM00906">
    <property type="entry name" value="Fungal_trans"/>
    <property type="match status" value="1"/>
</dbReference>
<keyword evidence="6" id="KW-1185">Reference proteome</keyword>
<dbReference type="GO" id="GO:0000981">
    <property type="term" value="F:DNA-binding transcription factor activity, RNA polymerase II-specific"/>
    <property type="evidence" value="ECO:0007669"/>
    <property type="project" value="InterPro"/>
</dbReference>
<comment type="caution">
    <text evidence="5">The sequence shown here is derived from an EMBL/GenBank/DDBJ whole genome shotgun (WGS) entry which is preliminary data.</text>
</comment>
<accession>A0AAD7HF30</accession>
<dbReference type="SMART" id="SM00066">
    <property type="entry name" value="GAL4"/>
    <property type="match status" value="1"/>
</dbReference>
<protein>
    <submittedName>
        <fullName evidence="5">Fungal-specific transcription factor domain-containing protein</fullName>
    </submittedName>
</protein>
<dbReference type="InterPro" id="IPR001138">
    <property type="entry name" value="Zn2Cys6_DnaBD"/>
</dbReference>
<dbReference type="GO" id="GO:0003677">
    <property type="term" value="F:DNA binding"/>
    <property type="evidence" value="ECO:0007669"/>
    <property type="project" value="InterPro"/>
</dbReference>
<dbReference type="Proteomes" id="UP001215280">
    <property type="component" value="Unassembled WGS sequence"/>
</dbReference>
<dbReference type="PANTHER" id="PTHR46910">
    <property type="entry name" value="TRANSCRIPTION FACTOR PDR1"/>
    <property type="match status" value="1"/>
</dbReference>
<dbReference type="SUPFAM" id="SSF57701">
    <property type="entry name" value="Zn2/Cys6 DNA-binding domain"/>
    <property type="match status" value="1"/>
</dbReference>
<dbReference type="PROSITE" id="PS00463">
    <property type="entry name" value="ZN2_CY6_FUNGAL_1"/>
    <property type="match status" value="1"/>
</dbReference>
<evidence type="ECO:0000256" key="2">
    <source>
        <dbReference type="ARBA" id="ARBA00023242"/>
    </source>
</evidence>
<dbReference type="GO" id="GO:0006351">
    <property type="term" value="P:DNA-templated transcription"/>
    <property type="evidence" value="ECO:0007669"/>
    <property type="project" value="InterPro"/>
</dbReference>
<feature type="region of interest" description="Disordered" evidence="3">
    <location>
        <begin position="190"/>
        <end position="213"/>
    </location>
</feature>
<keyword evidence="2" id="KW-0539">Nucleus</keyword>
<dbReference type="CDD" id="cd00067">
    <property type="entry name" value="GAL4"/>
    <property type="match status" value="1"/>
</dbReference>